<dbReference type="Gene3D" id="3.40.50.300">
    <property type="entry name" value="P-loop containing nucleotide triphosphate hydrolases"/>
    <property type="match status" value="1"/>
</dbReference>
<feature type="binding site" evidence="20">
    <location>
        <position position="153"/>
    </location>
    <ligand>
        <name>ATP</name>
        <dbReference type="ChEBI" id="CHEBI:30616"/>
    </ligand>
</feature>
<evidence type="ECO:0000256" key="18">
    <source>
        <dbReference type="ARBA" id="ARBA00023285"/>
    </source>
</evidence>
<evidence type="ECO:0000259" key="22">
    <source>
        <dbReference type="Pfam" id="PF01761"/>
    </source>
</evidence>
<feature type="binding site" evidence="20">
    <location>
        <position position="118"/>
    </location>
    <ligand>
        <name>ATP</name>
        <dbReference type="ChEBI" id="CHEBI:30616"/>
    </ligand>
</feature>
<dbReference type="Gene3D" id="3.40.50.1970">
    <property type="match status" value="1"/>
</dbReference>
<evidence type="ECO:0000256" key="1">
    <source>
        <dbReference type="ARBA" id="ARBA00001393"/>
    </source>
</evidence>
<dbReference type="EC" id="4.2.3.4" evidence="21"/>
<keyword evidence="17" id="KW-0511">Multifunctional enzyme</keyword>
<dbReference type="RefSeq" id="WP_126038687.1">
    <property type="nucleotide sequence ID" value="NZ_CP034438.1"/>
</dbReference>
<feature type="binding site" evidence="21">
    <location>
        <begin position="267"/>
        <end position="271"/>
    </location>
    <ligand>
        <name>NAD(+)</name>
        <dbReference type="ChEBI" id="CHEBI:57540"/>
    </ligand>
</feature>
<evidence type="ECO:0000256" key="13">
    <source>
        <dbReference type="ARBA" id="ARBA00022840"/>
    </source>
</evidence>
<evidence type="ECO:0000256" key="4">
    <source>
        <dbReference type="ARBA" id="ARBA00004661"/>
    </source>
</evidence>
<accession>A0A3Q8WSJ7</accession>
<evidence type="ECO:0000256" key="15">
    <source>
        <dbReference type="ARBA" id="ARBA00023141"/>
    </source>
</evidence>
<feature type="binding site" evidence="21">
    <location>
        <position position="406"/>
    </location>
    <ligand>
        <name>Zn(2+)</name>
        <dbReference type="ChEBI" id="CHEBI:29105"/>
    </ligand>
</feature>
<comment type="function">
    <text evidence="21">Catalyzes the conversion of 3-deoxy-D-arabino-heptulosonate 7-phosphate (DAHP) to dehydroquinate (DHQ).</text>
</comment>
<dbReference type="InterPro" id="IPR023000">
    <property type="entry name" value="Shikimate_kinase_CS"/>
</dbReference>
<comment type="cofactor">
    <cofactor evidence="21">
        <name>Co(2+)</name>
        <dbReference type="ChEBI" id="CHEBI:48828"/>
    </cofactor>
    <cofactor evidence="21">
        <name>Zn(2+)</name>
        <dbReference type="ChEBI" id="CHEBI:29105"/>
    </cofactor>
    <text evidence="21">Binds 1 divalent metal cation per subunit. Can use either Co(2+) or Zn(2+).</text>
</comment>
<dbReference type="Pfam" id="PF01761">
    <property type="entry name" value="DHQ_synthase"/>
    <property type="match status" value="1"/>
</dbReference>
<dbReference type="PROSITE" id="PS01128">
    <property type="entry name" value="SHIKIMATE_KINASE"/>
    <property type="match status" value="1"/>
</dbReference>
<comment type="cofactor">
    <cofactor evidence="3">
        <name>Zn(2+)</name>
        <dbReference type="ChEBI" id="CHEBI:29105"/>
    </cofactor>
</comment>
<evidence type="ECO:0000256" key="10">
    <source>
        <dbReference type="ARBA" id="ARBA00022741"/>
    </source>
</evidence>
<evidence type="ECO:0000256" key="12">
    <source>
        <dbReference type="ARBA" id="ARBA00022833"/>
    </source>
</evidence>
<comment type="similarity">
    <text evidence="20">Belongs to the shikimate kinase family.</text>
</comment>
<keyword evidence="16 21" id="KW-0456">Lyase</keyword>
<comment type="cofactor">
    <cofactor evidence="20">
        <name>Mg(2+)</name>
        <dbReference type="ChEBI" id="CHEBI:18420"/>
    </cofactor>
    <text evidence="20">Binds 1 Mg(2+) ion per subunit.</text>
</comment>
<evidence type="ECO:0000256" key="19">
    <source>
        <dbReference type="ARBA" id="ARBA00048567"/>
    </source>
</evidence>
<dbReference type="OrthoDB" id="9806583at2"/>
<dbReference type="InterPro" id="IPR031322">
    <property type="entry name" value="Shikimate/glucono_kinase"/>
</dbReference>
<dbReference type="InterPro" id="IPR050071">
    <property type="entry name" value="Dehydroquinate_synthase"/>
</dbReference>
<feature type="binding site" evidence="21">
    <location>
        <begin position="291"/>
        <end position="292"/>
    </location>
    <ligand>
        <name>NAD(+)</name>
        <dbReference type="ChEBI" id="CHEBI:57540"/>
    </ligand>
</feature>
<evidence type="ECO:0000256" key="3">
    <source>
        <dbReference type="ARBA" id="ARBA00001947"/>
    </source>
</evidence>
<evidence type="ECO:0000313" key="25">
    <source>
        <dbReference type="Proteomes" id="UP000270021"/>
    </source>
</evidence>
<dbReference type="Pfam" id="PF01202">
    <property type="entry name" value="SKI"/>
    <property type="match status" value="1"/>
</dbReference>
<evidence type="ECO:0000313" key="24">
    <source>
        <dbReference type="EMBL" id="AZN29260.1"/>
    </source>
</evidence>
<keyword evidence="18 21" id="KW-0170">Cobalt</keyword>
<feature type="binding site" evidence="20">
    <location>
        <position position="136"/>
    </location>
    <ligand>
        <name>substrate</name>
    </ligand>
</feature>
<dbReference type="Pfam" id="PF24621">
    <property type="entry name" value="DHQS_C"/>
    <property type="match status" value="1"/>
</dbReference>
<dbReference type="UniPathway" id="UPA00053">
    <property type="reaction ID" value="UER00085"/>
</dbReference>
<keyword evidence="12 21" id="KW-0862">Zinc</keyword>
<dbReference type="FunFam" id="3.40.50.1970:FF:000007">
    <property type="entry name" value="Pentafunctional AROM polypeptide"/>
    <property type="match status" value="1"/>
</dbReference>
<comment type="catalytic activity">
    <reaction evidence="1 21">
        <text>7-phospho-2-dehydro-3-deoxy-D-arabino-heptonate = 3-dehydroquinate + phosphate</text>
        <dbReference type="Rhea" id="RHEA:21968"/>
        <dbReference type="ChEBI" id="CHEBI:32364"/>
        <dbReference type="ChEBI" id="CHEBI:43474"/>
        <dbReference type="ChEBI" id="CHEBI:58394"/>
        <dbReference type="EC" id="4.2.3.4"/>
    </reaction>
</comment>
<keyword evidence="25" id="KW-1185">Reference proteome</keyword>
<dbReference type="KEGG" id="fsl:EJO69_02305"/>
<comment type="cofactor">
    <cofactor evidence="2 21">
        <name>NAD(+)</name>
        <dbReference type="ChEBI" id="CHEBI:57540"/>
    </cofactor>
</comment>
<evidence type="ECO:0000256" key="20">
    <source>
        <dbReference type="HAMAP-Rule" id="MF_00109"/>
    </source>
</evidence>
<dbReference type="GO" id="GO:0003856">
    <property type="term" value="F:3-dehydroquinate synthase activity"/>
    <property type="evidence" value="ECO:0007669"/>
    <property type="project" value="UniProtKB-UniRule"/>
</dbReference>
<feature type="binding site" evidence="21">
    <location>
        <position position="422"/>
    </location>
    <ligand>
        <name>Zn(2+)</name>
        <dbReference type="ChEBI" id="CHEBI:29105"/>
    </ligand>
</feature>
<dbReference type="PRINTS" id="PR01100">
    <property type="entry name" value="SHIKIMTKNASE"/>
</dbReference>
<feature type="binding site" evidence="21">
    <location>
        <position position="346"/>
    </location>
    <ligand>
        <name>Zn(2+)</name>
        <dbReference type="ChEBI" id="CHEBI:29105"/>
    </ligand>
</feature>
<evidence type="ECO:0000256" key="7">
    <source>
        <dbReference type="ARBA" id="ARBA00022605"/>
    </source>
</evidence>
<dbReference type="EC" id="2.7.1.71" evidence="20"/>
<feature type="binding site" evidence="21">
    <location>
        <position position="304"/>
    </location>
    <ligand>
        <name>NAD(+)</name>
        <dbReference type="ChEBI" id="CHEBI:57540"/>
    </ligand>
</feature>
<feature type="binding site" evidence="20">
    <location>
        <position position="35"/>
    </location>
    <ligand>
        <name>substrate</name>
    </ligand>
</feature>
<dbReference type="GO" id="GO:0004765">
    <property type="term" value="F:shikimate kinase activity"/>
    <property type="evidence" value="ECO:0007669"/>
    <property type="project" value="UniProtKB-UniRule"/>
</dbReference>
<keyword evidence="8 20" id="KW-0808">Transferase</keyword>
<evidence type="ECO:0000256" key="8">
    <source>
        <dbReference type="ARBA" id="ARBA00022679"/>
    </source>
</evidence>
<feature type="binding site" evidence="20">
    <location>
        <position position="17"/>
    </location>
    <ligand>
        <name>Mg(2+)</name>
        <dbReference type="ChEBI" id="CHEBI:18420"/>
    </ligand>
</feature>
<organism evidence="24 25">
    <name type="scientific">Flaviflexus salsibiostraticola</name>
    <dbReference type="NCBI Taxonomy" id="1282737"/>
    <lineage>
        <taxon>Bacteria</taxon>
        <taxon>Bacillati</taxon>
        <taxon>Actinomycetota</taxon>
        <taxon>Actinomycetes</taxon>
        <taxon>Actinomycetales</taxon>
        <taxon>Actinomycetaceae</taxon>
        <taxon>Flaviflexus</taxon>
    </lineage>
</organism>
<dbReference type="HAMAP" id="MF_00110">
    <property type="entry name" value="DHQ_synthase"/>
    <property type="match status" value="1"/>
</dbReference>
<evidence type="ECO:0000256" key="16">
    <source>
        <dbReference type="ARBA" id="ARBA00023239"/>
    </source>
</evidence>
<dbReference type="InterPro" id="IPR000623">
    <property type="entry name" value="Shikimate_kinase/TSH1"/>
</dbReference>
<dbReference type="CDD" id="cd08195">
    <property type="entry name" value="DHQS"/>
    <property type="match status" value="1"/>
</dbReference>
<dbReference type="SUPFAM" id="SSF52540">
    <property type="entry name" value="P-loop containing nucleoside triphosphate hydrolases"/>
    <property type="match status" value="1"/>
</dbReference>
<evidence type="ECO:0000256" key="11">
    <source>
        <dbReference type="ARBA" id="ARBA00022777"/>
    </source>
</evidence>
<dbReference type="PANTHER" id="PTHR43622:SF7">
    <property type="entry name" value="3-DEHYDROQUINATE SYNTHASE, CHLOROPLASTIC"/>
    <property type="match status" value="1"/>
</dbReference>
<evidence type="ECO:0000256" key="9">
    <source>
        <dbReference type="ARBA" id="ARBA00022723"/>
    </source>
</evidence>
<keyword evidence="15 21" id="KW-0057">Aromatic amino acid biosynthesis</keyword>
<comment type="pathway">
    <text evidence="4 21">Metabolic intermediate biosynthesis; chorismate biosynthesis; chorismate from D-erythrose 4-phosphate and phosphoenolpyruvate: step 2/7.</text>
</comment>
<keyword evidence="14 21" id="KW-0520">NAD</keyword>
<keyword evidence="6 21" id="KW-0963">Cytoplasm</keyword>
<feature type="binding site" evidence="20">
    <location>
        <position position="58"/>
    </location>
    <ligand>
        <name>substrate</name>
    </ligand>
</feature>
<keyword evidence="7 21" id="KW-0028">Amino-acid biosynthesis</keyword>
<dbReference type="GO" id="GO:0005737">
    <property type="term" value="C:cytoplasm"/>
    <property type="evidence" value="ECO:0007669"/>
    <property type="project" value="UniProtKB-SubCell"/>
</dbReference>
<proteinExistence type="inferred from homology"/>
<dbReference type="GO" id="GO:0000287">
    <property type="term" value="F:magnesium ion binding"/>
    <property type="evidence" value="ECO:0007669"/>
    <property type="project" value="UniProtKB-UniRule"/>
</dbReference>
<feature type="binding site" evidence="20">
    <location>
        <position position="80"/>
    </location>
    <ligand>
        <name>substrate</name>
    </ligand>
</feature>
<evidence type="ECO:0000256" key="6">
    <source>
        <dbReference type="ARBA" id="ARBA00022490"/>
    </source>
</evidence>
<dbReference type="GO" id="GO:0009073">
    <property type="term" value="P:aromatic amino acid family biosynthetic process"/>
    <property type="evidence" value="ECO:0007669"/>
    <property type="project" value="UniProtKB-KW"/>
</dbReference>
<dbReference type="NCBIfam" id="TIGR01357">
    <property type="entry name" value="aroB"/>
    <property type="match status" value="1"/>
</dbReference>
<evidence type="ECO:0000256" key="5">
    <source>
        <dbReference type="ARBA" id="ARBA00004842"/>
    </source>
</evidence>
<keyword evidence="9 21" id="KW-0479">Metal-binding</keyword>
<feature type="binding site" evidence="20">
    <location>
        <begin position="13"/>
        <end position="18"/>
    </location>
    <ligand>
        <name>ATP</name>
        <dbReference type="ChEBI" id="CHEBI:30616"/>
    </ligand>
</feature>
<dbReference type="InterPro" id="IPR016037">
    <property type="entry name" value="DHQ_synth_AroB"/>
</dbReference>
<dbReference type="SUPFAM" id="SSF56796">
    <property type="entry name" value="Dehydroquinate synthase-like"/>
    <property type="match status" value="1"/>
</dbReference>
<evidence type="ECO:0000256" key="2">
    <source>
        <dbReference type="ARBA" id="ARBA00001911"/>
    </source>
</evidence>
<reference evidence="24 25" key="1">
    <citation type="submission" date="2018-12" db="EMBL/GenBank/DDBJ databases">
        <title>Complete genome sequence of Flaviflexus salsibiostraticola KCTC 33148.</title>
        <authorList>
            <person name="Bae J.-W."/>
        </authorList>
    </citation>
    <scope>NUCLEOTIDE SEQUENCE [LARGE SCALE GENOMIC DNA]</scope>
    <source>
        <strain evidence="24 25">KCTC 33148</strain>
    </source>
</reference>
<evidence type="ECO:0000256" key="17">
    <source>
        <dbReference type="ARBA" id="ARBA00023268"/>
    </source>
</evidence>
<dbReference type="InterPro" id="IPR030960">
    <property type="entry name" value="DHQS/DOIS_N"/>
</dbReference>
<keyword evidence="10 21" id="KW-0547">Nucleotide-binding</keyword>
<feature type="domain" description="3-dehydroquinate synthase C-terminal" evidence="23">
    <location>
        <begin position="343"/>
        <end position="480"/>
    </location>
</feature>
<comment type="subunit">
    <text evidence="20">Monomer.</text>
</comment>
<comment type="function">
    <text evidence="20">Catalyzes the specific phosphorylation of the 3-hydroxyl group of shikimic acid using ATP as a cosubstrate.</text>
</comment>
<name>A0A3Q8WSJ7_9ACTO</name>
<evidence type="ECO:0000259" key="23">
    <source>
        <dbReference type="Pfam" id="PF24621"/>
    </source>
</evidence>
<protein>
    <recommendedName>
        <fullName evidence="20 21">Multifunctional fusion protein</fullName>
    </recommendedName>
    <domain>
        <recommendedName>
            <fullName evidence="20">Shikimate kinase</fullName>
            <shortName evidence="20">SK</shortName>
            <ecNumber evidence="20">2.7.1.71</ecNumber>
        </recommendedName>
    </domain>
    <domain>
        <recommendedName>
            <fullName evidence="21">3-dehydroquinate synthase</fullName>
            <shortName evidence="21">DHQS</shortName>
            <ecNumber evidence="21">4.2.3.4</ecNumber>
        </recommendedName>
    </domain>
</protein>
<keyword evidence="13 20" id="KW-0067">ATP-binding</keyword>
<dbReference type="GO" id="GO:0008652">
    <property type="term" value="P:amino acid biosynthetic process"/>
    <property type="evidence" value="ECO:0007669"/>
    <property type="project" value="UniProtKB-KW"/>
</dbReference>
<comment type="catalytic activity">
    <reaction evidence="19 20">
        <text>shikimate + ATP = 3-phosphoshikimate + ADP + H(+)</text>
        <dbReference type="Rhea" id="RHEA:13121"/>
        <dbReference type="ChEBI" id="CHEBI:15378"/>
        <dbReference type="ChEBI" id="CHEBI:30616"/>
        <dbReference type="ChEBI" id="CHEBI:36208"/>
        <dbReference type="ChEBI" id="CHEBI:145989"/>
        <dbReference type="ChEBI" id="CHEBI:456216"/>
        <dbReference type="EC" id="2.7.1.71"/>
    </reaction>
</comment>
<feature type="binding site" evidence="21">
    <location>
        <position position="313"/>
    </location>
    <ligand>
        <name>NAD(+)</name>
        <dbReference type="ChEBI" id="CHEBI:57540"/>
    </ligand>
</feature>
<comment type="subcellular location">
    <subcellularLocation>
        <location evidence="21">Cytoplasm</location>
    </subcellularLocation>
</comment>
<sequence length="515" mass="55160">MTRPYAVFVGLPGSGKSTMARHVAELLGLESADSDDLITQRGMSIPDIFATAGEAGFRKVEERVIIEALSSFSGVLALGGGAITSPGVRRALRGHRVVLINGDHDVLLDRVSRHPDRRPLLAEDPEANLAALRAQREPLYQQVASLTVTTDSRPPNRLARELRDRLEKDSRTIDVVDYAVHVGRHMLPRVAQAAAGASSALIVHPAVLTDAAESVQAEMIRRGIPTRRHIVPDGEAQKHSSELVRAWDRLGEMTMGRDGVIVGLGGGATTDLAGFIAATWLRGVDLIQVPTSLLGMVDAAVGGKTGIDIPAGKNLVGAFHKPVTVIADLDFLATLPAEELTAGLGEVIKCGWIADEAILGLDAVALKNPGSDALLEAIVRSISVKAAVVTEDFLEAGTREFLNYGHTLAHAIEKVENFTVRHGEAVAIGSVFAAALAREAGFRDLVAEHIESFTKVGLPVTYRGGMREELTAAMYSDKKVRAGRLRFVLLEEQGRPVIYEPTPDQIERSWEAIGA</sequence>
<evidence type="ECO:0000256" key="21">
    <source>
        <dbReference type="HAMAP-Rule" id="MF_00110"/>
    </source>
</evidence>
<dbReference type="CDD" id="cd00464">
    <property type="entry name" value="SK"/>
    <property type="match status" value="1"/>
</dbReference>
<feature type="binding site" evidence="21">
    <location>
        <begin position="233"/>
        <end position="238"/>
    </location>
    <ligand>
        <name>NAD(+)</name>
        <dbReference type="ChEBI" id="CHEBI:57540"/>
    </ligand>
</feature>
<dbReference type="Gene3D" id="1.20.1090.10">
    <property type="entry name" value="Dehydroquinate synthase-like - alpha domain"/>
    <property type="match status" value="1"/>
</dbReference>
<comment type="similarity">
    <text evidence="21">Belongs to the sugar phosphate cyclases superfamily. Dehydroquinate synthase family.</text>
</comment>
<keyword evidence="20" id="KW-0460">Magnesium</keyword>
<gene>
    <name evidence="21 24" type="primary">aroB</name>
    <name evidence="20" type="synonym">aroK</name>
    <name evidence="24" type="ORF">EJO69_02305</name>
</gene>
<dbReference type="GO" id="GO:0009423">
    <property type="term" value="P:chorismate biosynthetic process"/>
    <property type="evidence" value="ECO:0007669"/>
    <property type="project" value="UniProtKB-UniRule"/>
</dbReference>
<keyword evidence="11 20" id="KW-0418">Kinase</keyword>
<dbReference type="InterPro" id="IPR027417">
    <property type="entry name" value="P-loop_NTPase"/>
</dbReference>
<comment type="pathway">
    <text evidence="5 20">Metabolic intermediate biosynthesis; chorismate biosynthesis; chorismate from D-erythrose 4-phosphate and phosphoenolpyruvate: step 5/7.</text>
</comment>
<feature type="binding site" evidence="21">
    <location>
        <begin position="331"/>
        <end position="334"/>
    </location>
    <ligand>
        <name>NAD(+)</name>
        <dbReference type="ChEBI" id="CHEBI:57540"/>
    </ligand>
</feature>
<dbReference type="HAMAP" id="MF_00109">
    <property type="entry name" value="Shikimate_kinase"/>
    <property type="match status" value="1"/>
</dbReference>
<evidence type="ECO:0000256" key="14">
    <source>
        <dbReference type="ARBA" id="ARBA00023027"/>
    </source>
</evidence>
<dbReference type="EMBL" id="CP034438">
    <property type="protein sequence ID" value="AZN29260.1"/>
    <property type="molecule type" value="Genomic_DNA"/>
</dbReference>
<dbReference type="InterPro" id="IPR056179">
    <property type="entry name" value="DHQS_C"/>
</dbReference>
<dbReference type="Proteomes" id="UP000270021">
    <property type="component" value="Chromosome"/>
</dbReference>
<dbReference type="PANTHER" id="PTHR43622">
    <property type="entry name" value="3-DEHYDROQUINATE SYNTHASE"/>
    <property type="match status" value="1"/>
</dbReference>
<dbReference type="AlphaFoldDB" id="A0A3Q8WSJ7"/>
<feature type="domain" description="3-dehydroquinate synthase N-terminal" evidence="22">
    <location>
        <begin position="230"/>
        <end position="341"/>
    </location>
</feature>
<dbReference type="GO" id="GO:0005524">
    <property type="term" value="F:ATP binding"/>
    <property type="evidence" value="ECO:0007669"/>
    <property type="project" value="UniProtKB-UniRule"/>
</dbReference>